<evidence type="ECO:0000313" key="5">
    <source>
        <dbReference type="Proteomes" id="UP000199068"/>
    </source>
</evidence>
<dbReference type="CDD" id="cd05254">
    <property type="entry name" value="dTDP_HR_like_SDR_e"/>
    <property type="match status" value="1"/>
</dbReference>
<organism evidence="4 5">
    <name type="scientific">Romboutsia lituseburensis DSM 797</name>
    <dbReference type="NCBI Taxonomy" id="1121325"/>
    <lineage>
        <taxon>Bacteria</taxon>
        <taxon>Bacillati</taxon>
        <taxon>Bacillota</taxon>
        <taxon>Clostridia</taxon>
        <taxon>Peptostreptococcales</taxon>
        <taxon>Peptostreptococcaceae</taxon>
        <taxon>Romboutsia</taxon>
    </lineage>
</organism>
<accession>A0A1G9QNU1</accession>
<dbReference type="RefSeq" id="WP_092726404.1">
    <property type="nucleotide sequence ID" value="NZ_FNGW01000005.1"/>
</dbReference>
<dbReference type="EMBL" id="FNGW01000005">
    <property type="protein sequence ID" value="SDM12668.1"/>
    <property type="molecule type" value="Genomic_DNA"/>
</dbReference>
<sequence>MKRILVTGINGQLGYDVVKELNKRGYEAIGVDRENMDLTNLDEIKKVINNENPDGIIHCAAYTAVDNAEEEVNLCEKVNSASVKEIALCAKDLDIPMIYISTDYVFDGTKEGLYIEEDDTCPINVYGQTKLKGEEYVKSILDKYYIVRISWVFGENGNNFIDTMLRLSKDRNELNVIDDQVGSPTYTKDLAPVLVDMIESNKYGTYHVTNDGFCSWYEFAKEIFNIANVDIKVNPITTDMYPTKAKRPQNSKMSKEKLIENDFKIPRHWKDALKDYINNI</sequence>
<dbReference type="SUPFAM" id="SSF51735">
    <property type="entry name" value="NAD(P)-binding Rossmann-fold domains"/>
    <property type="match status" value="1"/>
</dbReference>
<dbReference type="FunFam" id="3.40.50.720:FF:000159">
    <property type="entry name" value="dTDP-4-dehydrorhamnose reductase"/>
    <property type="match status" value="1"/>
</dbReference>
<keyword evidence="5" id="KW-1185">Reference proteome</keyword>
<dbReference type="Proteomes" id="UP000199068">
    <property type="component" value="Unassembled WGS sequence"/>
</dbReference>
<protein>
    <recommendedName>
        <fullName evidence="2">dTDP-4-dehydrorhamnose reductase</fullName>
        <ecNumber evidence="2">1.1.1.133</ecNumber>
    </recommendedName>
</protein>
<dbReference type="AlphaFoldDB" id="A0A1G9QNU1"/>
<dbReference type="GO" id="GO:0019305">
    <property type="term" value="P:dTDP-rhamnose biosynthetic process"/>
    <property type="evidence" value="ECO:0007669"/>
    <property type="project" value="UniProtKB-UniPathway"/>
</dbReference>
<keyword evidence="2" id="KW-0560">Oxidoreductase</keyword>
<evidence type="ECO:0000256" key="1">
    <source>
        <dbReference type="ARBA" id="ARBA00010944"/>
    </source>
</evidence>
<dbReference type="InterPro" id="IPR029903">
    <property type="entry name" value="RmlD-like-bd"/>
</dbReference>
<dbReference type="Gene3D" id="3.40.50.720">
    <property type="entry name" value="NAD(P)-binding Rossmann-like Domain"/>
    <property type="match status" value="1"/>
</dbReference>
<evidence type="ECO:0000256" key="2">
    <source>
        <dbReference type="RuleBase" id="RU364082"/>
    </source>
</evidence>
<reference evidence="4 5" key="1">
    <citation type="submission" date="2016-10" db="EMBL/GenBank/DDBJ databases">
        <authorList>
            <person name="de Groot N.N."/>
        </authorList>
    </citation>
    <scope>NUCLEOTIDE SEQUENCE [LARGE SCALE GENOMIC DNA]</scope>
    <source>
        <strain evidence="4 5">DSM 797</strain>
    </source>
</reference>
<name>A0A1G9QNU1_9FIRM</name>
<dbReference type="STRING" id="1121325.SAMN04515677_105302"/>
<dbReference type="PANTHER" id="PTHR10491">
    <property type="entry name" value="DTDP-4-DEHYDRORHAMNOSE REDUCTASE"/>
    <property type="match status" value="1"/>
</dbReference>
<evidence type="ECO:0000259" key="3">
    <source>
        <dbReference type="Pfam" id="PF04321"/>
    </source>
</evidence>
<dbReference type="InterPro" id="IPR005913">
    <property type="entry name" value="dTDP_dehydrorham_reduct"/>
</dbReference>
<gene>
    <name evidence="4" type="ORF">SAMN04515677_105302</name>
</gene>
<keyword evidence="2" id="KW-0521">NADP</keyword>
<dbReference type="Gene3D" id="3.90.25.10">
    <property type="entry name" value="UDP-galactose 4-epimerase, domain 1"/>
    <property type="match status" value="1"/>
</dbReference>
<dbReference type="InterPro" id="IPR036291">
    <property type="entry name" value="NAD(P)-bd_dom_sf"/>
</dbReference>
<dbReference type="EC" id="1.1.1.133" evidence="2"/>
<proteinExistence type="inferred from homology"/>
<dbReference type="UniPathway" id="UPA00124"/>
<comment type="function">
    <text evidence="2">Catalyzes the reduction of dTDP-6-deoxy-L-lyxo-4-hexulose to yield dTDP-L-rhamnose.</text>
</comment>
<evidence type="ECO:0000313" key="4">
    <source>
        <dbReference type="EMBL" id="SDM12668.1"/>
    </source>
</evidence>
<dbReference type="GO" id="GO:0005829">
    <property type="term" value="C:cytosol"/>
    <property type="evidence" value="ECO:0007669"/>
    <property type="project" value="TreeGrafter"/>
</dbReference>
<dbReference type="GO" id="GO:0008831">
    <property type="term" value="F:dTDP-4-dehydrorhamnose reductase activity"/>
    <property type="evidence" value="ECO:0007669"/>
    <property type="project" value="UniProtKB-EC"/>
</dbReference>
<comment type="pathway">
    <text evidence="2">Carbohydrate biosynthesis; dTDP-L-rhamnose biosynthesis.</text>
</comment>
<feature type="domain" description="RmlD-like substrate binding" evidence="3">
    <location>
        <begin position="3"/>
        <end position="279"/>
    </location>
</feature>
<comment type="similarity">
    <text evidence="1 2">Belongs to the dTDP-4-dehydrorhamnose reductase family.</text>
</comment>
<dbReference type="NCBIfam" id="TIGR01214">
    <property type="entry name" value="rmlD"/>
    <property type="match status" value="1"/>
</dbReference>
<dbReference type="Pfam" id="PF04321">
    <property type="entry name" value="RmlD_sub_bind"/>
    <property type="match status" value="1"/>
</dbReference>
<dbReference type="PANTHER" id="PTHR10491:SF4">
    <property type="entry name" value="METHIONINE ADENOSYLTRANSFERASE 2 SUBUNIT BETA"/>
    <property type="match status" value="1"/>
</dbReference>